<name>A0A1G8ZWZ8_9BACL</name>
<dbReference type="EMBL" id="FNFY01000001">
    <property type="protein sequence ID" value="SDK19487.1"/>
    <property type="molecule type" value="Genomic_DNA"/>
</dbReference>
<sequence length="87" mass="10494">MKAQSLLSQILLEKEREDRNFTGLEFNVRDKGVVMNYKYDDDVTAVDVHRPRYDKDPEVLHLDTFEELKPLLYEKNVPFKERRDDFM</sequence>
<gene>
    <name evidence="1" type="ORF">SAMN05216216_10126</name>
</gene>
<evidence type="ECO:0000313" key="2">
    <source>
        <dbReference type="Proteomes" id="UP000199008"/>
    </source>
</evidence>
<protein>
    <submittedName>
        <fullName evidence="1">Uncharacterized protein</fullName>
    </submittedName>
</protein>
<dbReference type="RefSeq" id="WP_092983577.1">
    <property type="nucleotide sequence ID" value="NZ_FNFY01000001.1"/>
</dbReference>
<evidence type="ECO:0000313" key="1">
    <source>
        <dbReference type="EMBL" id="SDK19487.1"/>
    </source>
</evidence>
<keyword evidence="2" id="KW-1185">Reference proteome</keyword>
<dbReference type="STRING" id="576118.SAMN05216216_10126"/>
<dbReference type="Proteomes" id="UP000199008">
    <property type="component" value="Unassembled WGS sequence"/>
</dbReference>
<dbReference type="AlphaFoldDB" id="A0A1G8ZWZ8"/>
<reference evidence="2" key="1">
    <citation type="submission" date="2016-10" db="EMBL/GenBank/DDBJ databases">
        <authorList>
            <person name="Varghese N."/>
            <person name="Submissions S."/>
        </authorList>
    </citation>
    <scope>NUCLEOTIDE SEQUENCE [LARGE SCALE GENOMIC DNA]</scope>
    <source>
        <strain evidence="2">CGMCC 1.8895</strain>
    </source>
</reference>
<proteinExistence type="predicted"/>
<dbReference type="OrthoDB" id="2407951at2"/>
<organism evidence="1 2">
    <name type="scientific">Lacicoccus qingdaonensis</name>
    <dbReference type="NCBI Taxonomy" id="576118"/>
    <lineage>
        <taxon>Bacteria</taxon>
        <taxon>Bacillati</taxon>
        <taxon>Bacillota</taxon>
        <taxon>Bacilli</taxon>
        <taxon>Bacillales</taxon>
        <taxon>Salinicoccaceae</taxon>
        <taxon>Lacicoccus</taxon>
    </lineage>
</organism>
<accession>A0A1G8ZWZ8</accession>